<dbReference type="AlphaFoldDB" id="A0A9P9WCX8"/>
<dbReference type="SUPFAM" id="SSF54427">
    <property type="entry name" value="NTF2-like"/>
    <property type="match status" value="1"/>
</dbReference>
<dbReference type="PANTHER" id="PTHR39401:SF1">
    <property type="entry name" value="SNOAL-LIKE DOMAIN-CONTAINING PROTEIN"/>
    <property type="match status" value="1"/>
</dbReference>
<name>A0A9P9WCX8_9PEZI</name>
<dbReference type="Gene3D" id="3.10.450.50">
    <property type="match status" value="1"/>
</dbReference>
<evidence type="ECO:0000313" key="1">
    <source>
        <dbReference type="EMBL" id="KAI1857420.1"/>
    </source>
</evidence>
<gene>
    <name evidence="1" type="ORF">JX265_011155</name>
</gene>
<dbReference type="InterPro" id="IPR032710">
    <property type="entry name" value="NTF2-like_dom_sf"/>
</dbReference>
<organism evidence="1 2">
    <name type="scientific">Neoarthrinium moseri</name>
    <dbReference type="NCBI Taxonomy" id="1658444"/>
    <lineage>
        <taxon>Eukaryota</taxon>
        <taxon>Fungi</taxon>
        <taxon>Dikarya</taxon>
        <taxon>Ascomycota</taxon>
        <taxon>Pezizomycotina</taxon>
        <taxon>Sordariomycetes</taxon>
        <taxon>Xylariomycetidae</taxon>
        <taxon>Amphisphaeriales</taxon>
        <taxon>Apiosporaceae</taxon>
        <taxon>Neoarthrinium</taxon>
    </lineage>
</organism>
<proteinExistence type="predicted"/>
<protein>
    <submittedName>
        <fullName evidence="1">Uncharacterized protein</fullName>
    </submittedName>
</protein>
<comment type="caution">
    <text evidence="1">The sequence shown here is derived from an EMBL/GenBank/DDBJ whole genome shotgun (WGS) entry which is preliminary data.</text>
</comment>
<keyword evidence="2" id="KW-1185">Reference proteome</keyword>
<dbReference type="PANTHER" id="PTHR39401">
    <property type="entry name" value="SNOAL-LIKE DOMAIN-CONTAINING PROTEIN"/>
    <property type="match status" value="1"/>
</dbReference>
<dbReference type="Proteomes" id="UP000829685">
    <property type="component" value="Unassembled WGS sequence"/>
</dbReference>
<reference evidence="1" key="1">
    <citation type="submission" date="2021-03" db="EMBL/GenBank/DDBJ databases">
        <title>Revisited historic fungal species revealed as producer of novel bioactive compounds through whole genome sequencing and comparative genomics.</title>
        <authorList>
            <person name="Vignolle G.A."/>
            <person name="Hochenegger N."/>
            <person name="Mach R.L."/>
            <person name="Mach-Aigner A.R."/>
            <person name="Javad Rahimi M."/>
            <person name="Salim K.A."/>
            <person name="Chan C.M."/>
            <person name="Lim L.B.L."/>
            <person name="Cai F."/>
            <person name="Druzhinina I.S."/>
            <person name="U'Ren J.M."/>
            <person name="Derntl C."/>
        </authorList>
    </citation>
    <scope>NUCLEOTIDE SEQUENCE</scope>
    <source>
        <strain evidence="1">TUCIM 5799</strain>
    </source>
</reference>
<dbReference type="OrthoDB" id="3468019at2759"/>
<dbReference type="EMBL" id="JAFIMR010000040">
    <property type="protein sequence ID" value="KAI1857420.1"/>
    <property type="molecule type" value="Genomic_DNA"/>
</dbReference>
<evidence type="ECO:0000313" key="2">
    <source>
        <dbReference type="Proteomes" id="UP000829685"/>
    </source>
</evidence>
<accession>A0A9P9WCX8</accession>
<sequence>MSTYKAAYPAQVSVDPEVVRFFENFYAVSDTPGAHDVYVDQFTQDATFKLGSKTSQGRKEITDLRLGMWTAVSQRKHTVEKVFPFGNNSHEVMLYGTVEYELKAGGKANVEWGGRAELVKSNEDGKFRMQFYQVYLDTAALSAKK</sequence>